<dbReference type="EMBL" id="JAVHJO010000005">
    <property type="protein sequence ID" value="KAK6540369.1"/>
    <property type="molecule type" value="Genomic_DNA"/>
</dbReference>
<comment type="caution">
    <text evidence="4">The sequence shown here is derived from an EMBL/GenBank/DDBJ whole genome shotgun (WGS) entry which is preliminary data.</text>
</comment>
<dbReference type="Pfam" id="PF01900">
    <property type="entry name" value="RNase_P_Rpp14"/>
    <property type="match status" value="1"/>
</dbReference>
<dbReference type="HAMAP" id="MF_00755">
    <property type="entry name" value="RNase_P_2"/>
    <property type="match status" value="1"/>
</dbReference>
<feature type="coiled-coil region" evidence="3">
    <location>
        <begin position="118"/>
        <end position="145"/>
    </location>
</feature>
<protein>
    <submittedName>
        <fullName evidence="4">Uncharacterized protein</fullName>
    </submittedName>
</protein>
<evidence type="ECO:0000256" key="2">
    <source>
        <dbReference type="ARBA" id="ARBA00022694"/>
    </source>
</evidence>
<keyword evidence="3" id="KW-0175">Coiled coil</keyword>
<dbReference type="InterPro" id="IPR038085">
    <property type="entry name" value="Rnp2-like_sf"/>
</dbReference>
<dbReference type="SUPFAM" id="SSF160350">
    <property type="entry name" value="Rnp2-like"/>
    <property type="match status" value="1"/>
</dbReference>
<organism evidence="4 5">
    <name type="scientific">Orbilia ellipsospora</name>
    <dbReference type="NCBI Taxonomy" id="2528407"/>
    <lineage>
        <taxon>Eukaryota</taxon>
        <taxon>Fungi</taxon>
        <taxon>Dikarya</taxon>
        <taxon>Ascomycota</taxon>
        <taxon>Pezizomycotina</taxon>
        <taxon>Orbiliomycetes</taxon>
        <taxon>Orbiliales</taxon>
        <taxon>Orbiliaceae</taxon>
        <taxon>Orbilia</taxon>
    </lineage>
</organism>
<dbReference type="GO" id="GO:0001682">
    <property type="term" value="P:tRNA 5'-leader removal"/>
    <property type="evidence" value="ECO:0007669"/>
    <property type="project" value="InterPro"/>
</dbReference>
<gene>
    <name evidence="4" type="ORF">TWF694_009170</name>
</gene>
<reference evidence="4 5" key="1">
    <citation type="submission" date="2019-10" db="EMBL/GenBank/DDBJ databases">
        <authorList>
            <person name="Palmer J.M."/>
        </authorList>
    </citation>
    <scope>NUCLEOTIDE SEQUENCE [LARGE SCALE GENOMIC DNA]</scope>
    <source>
        <strain evidence="4 5">TWF694</strain>
    </source>
</reference>
<dbReference type="Gene3D" id="3.30.70.3250">
    <property type="entry name" value="Ribonuclease P, Pop5 subunit"/>
    <property type="match status" value="1"/>
</dbReference>
<accession>A0AAV9XE39</accession>
<dbReference type="PANTHER" id="PTHR15441:SF2">
    <property type="entry name" value="RIBONUCLEASE P_MRP PROTEIN SUBUNIT POP5"/>
    <property type="match status" value="1"/>
</dbReference>
<dbReference type="AlphaFoldDB" id="A0AAV9XE39"/>
<dbReference type="PANTHER" id="PTHR15441">
    <property type="entry name" value="RIBONUCLEASE P PROTEIN SUBUNIT P14"/>
    <property type="match status" value="1"/>
</dbReference>
<evidence type="ECO:0000313" key="4">
    <source>
        <dbReference type="EMBL" id="KAK6540369.1"/>
    </source>
</evidence>
<evidence type="ECO:0000313" key="5">
    <source>
        <dbReference type="Proteomes" id="UP001365542"/>
    </source>
</evidence>
<keyword evidence="5" id="KW-1185">Reference proteome</keyword>
<evidence type="ECO:0000256" key="3">
    <source>
        <dbReference type="SAM" id="Coils"/>
    </source>
</evidence>
<dbReference type="Proteomes" id="UP001365542">
    <property type="component" value="Unassembled WGS sequence"/>
</dbReference>
<name>A0AAV9XE39_9PEZI</name>
<evidence type="ECO:0000256" key="1">
    <source>
        <dbReference type="ARBA" id="ARBA00010800"/>
    </source>
</evidence>
<dbReference type="GO" id="GO:0033204">
    <property type="term" value="F:ribonuclease P RNA binding"/>
    <property type="evidence" value="ECO:0007669"/>
    <property type="project" value="TreeGrafter"/>
</dbReference>
<comment type="similarity">
    <text evidence="1">Belongs to the eukaryotic/archaeal RNase P protein component 2 family.</text>
</comment>
<proteinExistence type="inferred from homology"/>
<dbReference type="GO" id="GO:0000172">
    <property type="term" value="C:ribonuclease MRP complex"/>
    <property type="evidence" value="ECO:0007669"/>
    <property type="project" value="TreeGrafter"/>
</dbReference>
<dbReference type="GO" id="GO:0030681">
    <property type="term" value="C:multimeric ribonuclease P complex"/>
    <property type="evidence" value="ECO:0007669"/>
    <property type="project" value="TreeGrafter"/>
</dbReference>
<dbReference type="InterPro" id="IPR002759">
    <property type="entry name" value="Pop5/Rpp14/Rnp2-like"/>
</dbReference>
<keyword evidence="2" id="KW-0819">tRNA processing</keyword>
<dbReference type="GO" id="GO:0005730">
    <property type="term" value="C:nucleolus"/>
    <property type="evidence" value="ECO:0007669"/>
    <property type="project" value="TreeGrafter"/>
</dbReference>
<sequence>MVRVKQRYLLFSILYPSVPNGGPAIPQSMAFNQPSPSNLTRTSLAAIIRNSISYNFGDWGMGQAGSFVVKYFSGATSTGILRITRENYRILWAALTYIRELYGQPAVFKVVRVSGTIRKAELEAIKLAEETIRRVKREQKSMEANKSGRGVAAVFASGKASSAKKPQVATVEDEEDEMIVDIVDSSDDDDDEI</sequence>